<evidence type="ECO:0000313" key="9">
    <source>
        <dbReference type="EMBL" id="RBQ27997.1"/>
    </source>
</evidence>
<evidence type="ECO:0000256" key="2">
    <source>
        <dbReference type="ARBA" id="ARBA00023015"/>
    </source>
</evidence>
<dbReference type="PANTHER" id="PTHR42756:SF1">
    <property type="entry name" value="TRANSCRIPTIONAL REPRESSOR OF EMRAB OPERON"/>
    <property type="match status" value="1"/>
</dbReference>
<evidence type="ECO:0000256" key="7">
    <source>
        <dbReference type="ARBA" id="ARBA00047207"/>
    </source>
</evidence>
<proteinExistence type="inferred from homology"/>
<keyword evidence="2" id="KW-0805">Transcription regulation</keyword>
<dbReference type="PROSITE" id="PS50995">
    <property type="entry name" value="HTH_MARR_2"/>
    <property type="match status" value="1"/>
</dbReference>
<evidence type="ECO:0000313" key="10">
    <source>
        <dbReference type="Proteomes" id="UP000252669"/>
    </source>
</evidence>
<evidence type="ECO:0000256" key="1">
    <source>
        <dbReference type="ARBA" id="ARBA00004496"/>
    </source>
</evidence>
<evidence type="ECO:0000256" key="3">
    <source>
        <dbReference type="ARBA" id="ARBA00023125"/>
    </source>
</evidence>
<dbReference type="GO" id="GO:0003677">
    <property type="term" value="F:DNA binding"/>
    <property type="evidence" value="ECO:0007669"/>
    <property type="project" value="UniProtKB-KW"/>
</dbReference>
<organism evidence="9 10">
    <name type="scientific">Aliarcobacter vitoriensis</name>
    <dbReference type="NCBI Taxonomy" id="2011099"/>
    <lineage>
        <taxon>Bacteria</taxon>
        <taxon>Pseudomonadati</taxon>
        <taxon>Campylobacterota</taxon>
        <taxon>Epsilonproteobacteria</taxon>
        <taxon>Campylobacterales</taxon>
        <taxon>Arcobacteraceae</taxon>
        <taxon>Aliarcobacter</taxon>
    </lineage>
</organism>
<dbReference type="Proteomes" id="UP000252669">
    <property type="component" value="Unassembled WGS sequence"/>
</dbReference>
<keyword evidence="4" id="KW-0804">Transcription</keyword>
<dbReference type="OrthoDB" id="5343771at2"/>
<dbReference type="AlphaFoldDB" id="A0A366MPQ3"/>
<gene>
    <name evidence="9" type="ORF">CRU91_11545</name>
</gene>
<dbReference type="GO" id="GO:0003700">
    <property type="term" value="F:DNA-binding transcription factor activity"/>
    <property type="evidence" value="ECO:0007669"/>
    <property type="project" value="InterPro"/>
</dbReference>
<evidence type="ECO:0000256" key="6">
    <source>
        <dbReference type="ARBA" id="ARBA00047188"/>
    </source>
</evidence>
<name>A0A366MPQ3_9BACT</name>
<dbReference type="InterPro" id="IPR036390">
    <property type="entry name" value="WH_DNA-bd_sf"/>
</dbReference>
<dbReference type="GO" id="GO:0005737">
    <property type="term" value="C:cytoplasm"/>
    <property type="evidence" value="ECO:0007669"/>
    <property type="project" value="UniProtKB-SubCell"/>
</dbReference>
<dbReference type="Gene3D" id="1.10.10.10">
    <property type="entry name" value="Winged helix-like DNA-binding domain superfamily/Winged helix DNA-binding domain"/>
    <property type="match status" value="1"/>
</dbReference>
<dbReference type="RefSeq" id="WP_113895372.1">
    <property type="nucleotide sequence ID" value="NZ_JANJGA010000026.1"/>
</dbReference>
<dbReference type="InterPro" id="IPR036388">
    <property type="entry name" value="WH-like_DNA-bd_sf"/>
</dbReference>
<dbReference type="InterPro" id="IPR055166">
    <property type="entry name" value="Transc_reg_Sar_Rot_HTH"/>
</dbReference>
<dbReference type="PANTHER" id="PTHR42756">
    <property type="entry name" value="TRANSCRIPTIONAL REGULATOR, MARR"/>
    <property type="match status" value="1"/>
</dbReference>
<dbReference type="EMBL" id="PDKB01000027">
    <property type="protein sequence ID" value="RBQ27997.1"/>
    <property type="molecule type" value="Genomic_DNA"/>
</dbReference>
<evidence type="ECO:0000256" key="4">
    <source>
        <dbReference type="ARBA" id="ARBA00023163"/>
    </source>
</evidence>
<accession>A0A366MPQ3</accession>
<dbReference type="SUPFAM" id="SSF46785">
    <property type="entry name" value="Winged helix' DNA-binding domain"/>
    <property type="match status" value="1"/>
</dbReference>
<dbReference type="InterPro" id="IPR000835">
    <property type="entry name" value="HTH_MarR-typ"/>
</dbReference>
<sequence>MDKQYIDSFYDRVKSDEKCEIFSLSLPLFLINKDLTVASEQFLKTNYDLLHTDIDVLASLFFNGEDYTLSPTDLYDGLIFSSGGMTKVLKKLEERKLIKREYISNDKRKKLVCLTQNGVELITEIMDNKACMLEKSFSILTNKEKDDLKKILAKLLYSLNS</sequence>
<reference evidence="9 10" key="1">
    <citation type="submission" date="2017-10" db="EMBL/GenBank/DDBJ databases">
        <title>Genomics of the genus Arcobacter.</title>
        <authorList>
            <person name="Perez-Cataluna A."/>
            <person name="Figueras M.J."/>
        </authorList>
    </citation>
    <scope>NUCLEOTIDE SEQUENCE [LARGE SCALE GENOMIC DNA]</scope>
    <source>
        <strain evidence="9 10">CECT 9230</strain>
    </source>
</reference>
<dbReference type="Pfam" id="PF22381">
    <property type="entry name" value="Staph_reg_Sar_Rot"/>
    <property type="match status" value="1"/>
</dbReference>
<protein>
    <recommendedName>
        <fullName evidence="6">HTH-type transcriptional regulator SarZ</fullName>
    </recommendedName>
    <alternativeName>
        <fullName evidence="7">Staphylococcal accessory regulator Z</fullName>
    </alternativeName>
</protein>
<dbReference type="SMART" id="SM00347">
    <property type="entry name" value="HTH_MARR"/>
    <property type="match status" value="1"/>
</dbReference>
<evidence type="ECO:0000256" key="5">
    <source>
        <dbReference type="ARBA" id="ARBA00046337"/>
    </source>
</evidence>
<feature type="domain" description="HTH marR-type" evidence="8">
    <location>
        <begin position="21"/>
        <end position="157"/>
    </location>
</feature>
<comment type="subcellular location">
    <subcellularLocation>
        <location evidence="1">Cytoplasm</location>
    </subcellularLocation>
</comment>
<keyword evidence="3" id="KW-0238">DNA-binding</keyword>
<comment type="similarity">
    <text evidence="5">Belongs to the SarZ family.</text>
</comment>
<comment type="caution">
    <text evidence="9">The sequence shown here is derived from an EMBL/GenBank/DDBJ whole genome shotgun (WGS) entry which is preliminary data.</text>
</comment>
<keyword evidence="10" id="KW-1185">Reference proteome</keyword>
<dbReference type="PRINTS" id="PR00598">
    <property type="entry name" value="HTHMARR"/>
</dbReference>
<evidence type="ECO:0000259" key="8">
    <source>
        <dbReference type="PROSITE" id="PS50995"/>
    </source>
</evidence>